<comment type="subcellular location">
    <subcellularLocation>
        <location evidence="2">Cytoplasm</location>
    </subcellularLocation>
</comment>
<feature type="domain" description="PKS/mFAS DH" evidence="15">
    <location>
        <begin position="2875"/>
        <end position="3157"/>
    </location>
</feature>
<dbReference type="CDD" id="cd08953">
    <property type="entry name" value="KR_2_SDR_x"/>
    <property type="match status" value="2"/>
</dbReference>
<dbReference type="InterPro" id="IPR050091">
    <property type="entry name" value="PKS_NRPS_Biosynth_Enz"/>
</dbReference>
<feature type="region of interest" description="Disordered" evidence="12">
    <location>
        <begin position="370"/>
        <end position="390"/>
    </location>
</feature>
<feature type="active site" description="Proton acceptor; for dehydratase activity" evidence="11">
    <location>
        <position position="1169"/>
    </location>
</feature>
<dbReference type="Gene3D" id="1.10.1240.100">
    <property type="match status" value="3"/>
</dbReference>
<dbReference type="InterPro" id="IPR049551">
    <property type="entry name" value="PKS_DH_C"/>
</dbReference>
<dbReference type="InterPro" id="IPR042104">
    <property type="entry name" value="PKS_dehydratase_sf"/>
</dbReference>
<dbReference type="PROSITE" id="PS00606">
    <property type="entry name" value="KS3_1"/>
    <property type="match status" value="3"/>
</dbReference>
<dbReference type="InterPro" id="IPR045851">
    <property type="entry name" value="AMP-bd_C_sf"/>
</dbReference>
<keyword evidence="4" id="KW-0596">Phosphopantetheine</keyword>
<dbReference type="InterPro" id="IPR013968">
    <property type="entry name" value="PKS_KR"/>
</dbReference>
<comment type="pathway">
    <text evidence="3">Antibiotic biosynthesis.</text>
</comment>
<dbReference type="InterPro" id="IPR013217">
    <property type="entry name" value="Methyltransf_12"/>
</dbReference>
<feature type="domain" description="Carrier" evidence="13">
    <location>
        <begin position="3611"/>
        <end position="3685"/>
    </location>
</feature>
<dbReference type="InterPro" id="IPR036736">
    <property type="entry name" value="ACP-like_sf"/>
</dbReference>
<dbReference type="SUPFAM" id="SSF53901">
    <property type="entry name" value="Thiolase-like"/>
    <property type="match status" value="4"/>
</dbReference>
<dbReference type="Pfam" id="PF14765">
    <property type="entry name" value="PS-DH"/>
    <property type="match status" value="3"/>
</dbReference>
<feature type="domain" description="Ketosynthase family 3 (KS3)" evidence="14">
    <location>
        <begin position="530"/>
        <end position="949"/>
    </location>
</feature>
<feature type="region of interest" description="N-terminal hotdog fold" evidence="11">
    <location>
        <begin position="4374"/>
        <end position="4501"/>
    </location>
</feature>
<feature type="active site" description="Proton donor; for dehydratase activity" evidence="11">
    <location>
        <position position="3072"/>
    </location>
</feature>
<dbReference type="Pfam" id="PF00109">
    <property type="entry name" value="ketoacyl-synt"/>
    <property type="match status" value="4"/>
</dbReference>
<feature type="region of interest" description="Disordered" evidence="12">
    <location>
        <begin position="5079"/>
        <end position="5115"/>
    </location>
</feature>
<evidence type="ECO:0000256" key="6">
    <source>
        <dbReference type="ARBA" id="ARBA00022553"/>
    </source>
</evidence>
<keyword evidence="17" id="KW-1185">Reference proteome</keyword>
<dbReference type="InterPro" id="IPR029058">
    <property type="entry name" value="AB_hydrolase_fold"/>
</dbReference>
<dbReference type="InterPro" id="IPR020841">
    <property type="entry name" value="PKS_Beta-ketoAc_synthase_dom"/>
</dbReference>
<dbReference type="Pfam" id="PF00975">
    <property type="entry name" value="Thioesterase"/>
    <property type="match status" value="1"/>
</dbReference>
<name>A0A8A4TM01_SULCO</name>
<feature type="compositionally biased region" description="Pro residues" evidence="12">
    <location>
        <begin position="5244"/>
        <end position="5253"/>
    </location>
</feature>
<feature type="region of interest" description="Disordered" evidence="12">
    <location>
        <begin position="5383"/>
        <end position="5414"/>
    </location>
</feature>
<feature type="domain" description="Carrier" evidence="13">
    <location>
        <begin position="7171"/>
        <end position="7246"/>
    </location>
</feature>
<evidence type="ECO:0000256" key="9">
    <source>
        <dbReference type="ARBA" id="ARBA00023268"/>
    </source>
</evidence>
<dbReference type="SMART" id="SM01294">
    <property type="entry name" value="PKS_PP_betabranch"/>
    <property type="match status" value="6"/>
</dbReference>
<evidence type="ECO:0000256" key="8">
    <source>
        <dbReference type="ARBA" id="ARBA00022737"/>
    </source>
</evidence>
<dbReference type="GO" id="GO:0005886">
    <property type="term" value="C:plasma membrane"/>
    <property type="evidence" value="ECO:0007669"/>
    <property type="project" value="TreeGrafter"/>
</dbReference>
<keyword evidence="6" id="KW-0597">Phosphoprotein</keyword>
<dbReference type="InterPro" id="IPR018201">
    <property type="entry name" value="Ketoacyl_synth_AS"/>
</dbReference>
<evidence type="ECO:0000256" key="10">
    <source>
        <dbReference type="ARBA" id="ARBA00054155"/>
    </source>
</evidence>
<evidence type="ECO:0000259" key="15">
    <source>
        <dbReference type="PROSITE" id="PS52019"/>
    </source>
</evidence>
<dbReference type="EMBL" id="CP071793">
    <property type="protein sequence ID" value="QTD50234.1"/>
    <property type="molecule type" value="Genomic_DNA"/>
</dbReference>
<dbReference type="GO" id="GO:0006633">
    <property type="term" value="P:fatty acid biosynthetic process"/>
    <property type="evidence" value="ECO:0007669"/>
    <property type="project" value="InterPro"/>
</dbReference>
<dbReference type="SUPFAM" id="SSF47336">
    <property type="entry name" value="ACP-like"/>
    <property type="match status" value="8"/>
</dbReference>
<evidence type="ECO:0000259" key="14">
    <source>
        <dbReference type="PROSITE" id="PS52004"/>
    </source>
</evidence>
<comment type="cofactor">
    <cofactor evidence="1">
        <name>pantetheine 4'-phosphate</name>
        <dbReference type="ChEBI" id="CHEBI:47942"/>
    </cofactor>
</comment>
<dbReference type="Pfam" id="PF22621">
    <property type="entry name" value="CurL-like_PKS_C"/>
    <property type="match status" value="1"/>
</dbReference>
<feature type="active site" description="Proton acceptor; for dehydratase activity" evidence="11">
    <location>
        <position position="4403"/>
    </location>
</feature>
<dbReference type="Gene3D" id="3.30.559.10">
    <property type="entry name" value="Chloramphenicol acetyltransferase-like domain"/>
    <property type="match status" value="1"/>
</dbReference>
<dbReference type="InterPro" id="IPR054514">
    <property type="entry name" value="RhiE-like_linker"/>
</dbReference>
<evidence type="ECO:0000256" key="2">
    <source>
        <dbReference type="ARBA" id="ARBA00004496"/>
    </source>
</evidence>
<dbReference type="KEGG" id="scor:J3U87_32005"/>
<evidence type="ECO:0000313" key="16">
    <source>
        <dbReference type="EMBL" id="QTD50234.1"/>
    </source>
</evidence>
<keyword evidence="7" id="KW-0808">Transferase</keyword>
<dbReference type="InterPro" id="IPR057326">
    <property type="entry name" value="KR_dom"/>
</dbReference>
<dbReference type="InterPro" id="IPR020807">
    <property type="entry name" value="PKS_DH"/>
</dbReference>
<dbReference type="InterPro" id="IPR036291">
    <property type="entry name" value="NAD(P)-bd_dom_sf"/>
</dbReference>
<dbReference type="InterPro" id="IPR001031">
    <property type="entry name" value="Thioesterase"/>
</dbReference>
<feature type="domain" description="Carrier" evidence="13">
    <location>
        <begin position="2638"/>
        <end position="2712"/>
    </location>
</feature>
<dbReference type="Gene3D" id="3.40.50.12780">
    <property type="entry name" value="N-terminal domain of ligase-like"/>
    <property type="match status" value="1"/>
</dbReference>
<evidence type="ECO:0000256" key="7">
    <source>
        <dbReference type="ARBA" id="ARBA00022679"/>
    </source>
</evidence>
<dbReference type="PROSITE" id="PS00455">
    <property type="entry name" value="AMP_BINDING"/>
    <property type="match status" value="1"/>
</dbReference>
<dbReference type="InterPro" id="IPR001242">
    <property type="entry name" value="Condensation_dom"/>
</dbReference>
<dbReference type="SUPFAM" id="SSF56801">
    <property type="entry name" value="Acetyl-CoA synthetase-like"/>
    <property type="match status" value="1"/>
</dbReference>
<dbReference type="Gene3D" id="3.40.50.1820">
    <property type="entry name" value="alpha/beta hydrolase"/>
    <property type="match status" value="1"/>
</dbReference>
<dbReference type="GO" id="GO:0005737">
    <property type="term" value="C:cytoplasm"/>
    <property type="evidence" value="ECO:0007669"/>
    <property type="project" value="UniProtKB-SubCell"/>
</dbReference>
<dbReference type="Pfam" id="PF02801">
    <property type="entry name" value="Ketoacyl-synt_C"/>
    <property type="match status" value="4"/>
</dbReference>
<dbReference type="Gene3D" id="3.40.50.150">
    <property type="entry name" value="Vaccinia Virus protein VP39"/>
    <property type="match status" value="2"/>
</dbReference>
<feature type="active site" description="Proton acceptor; for dehydratase activity" evidence="11">
    <location>
        <position position="2904"/>
    </location>
</feature>
<sequence>MKTQTENMEQRLSRLLFAQLRTLDLFTNEPATPARLKERIGWVDLYDRWFAETLATLCRDGLIERIDDGYRLDDRVSIDAEAEWRAWDASAEEWSRDPLQAAQVHLVATMLRALPEILTGTKPATDVMFPDASMRLVEGVYKGNPISDYFNEVLAETVVAYLRSRIELNPETRLRILEVGAGTGGTTAMLLEKLADFHDYLETYTYTDISPAFLMHAREHFAPGNPFLKTAIFDVERPPAGQGFALGDYDLVIAANVLHATRNIRVTLGHVHDLLAKNGLLLLNELSDKNLFGHLTFGLLEGWWLYEDPELRMPGSPGLYPRDWARVLGEEGFGEALFPAEAAAELGQQVIVAESDGILREAQATHERVGSAVTSSQSPVAPPTARPVSAGDERLRERVANAVRDMICAKISESLEVPVHTIDPDEPFAAYGIDSITGVKLVGVLNEAMGLALDTTTLFDHSSVRHLAAFVAAEYQDDLVTRFDLDTDRGPAQDEAPPPQAATVRAVEVDTRSLRDFTEASNDDGRAPGYEPIAVIGMSGRFAKSQNLAELWDHLAAGDELIEEVSRWDLSPYFEEGAAYCSRGSFLDGIDQFDPLFFNISGTEATYMDPQQRLFLEEAWNALEHAGYAGADMDGRHCGVYVGVCGGDYQTLFEGNPPPQAFWGNSAAVVPARLAFYLNLKGPAVAVDTACSSGLVAIHVACQGLWRRETEMAVAGGVNVQSTSAFYRTAGSAGMLSADGRCYAFDDRANGFVPGEGVGVVVLKRLSDAMRDGDHLIGVIRGSGLNQDGFTNGITAPSAKSQAALERQVYETFDIHPEQIQMVEAHGTGTKLGDPIEYGALTRAFRKSTDKRHFCALGSIKSNLGHTIGAAGVAGALKILLSLQHRQIPPSLNYETGNRHIQFEDSPFFVNTELRDWEVPEDARAPAKRRAVVSSFGFSGTNCHMVFEEAPERTGVHRAMPEYLVVLSGRTADQLRDQVARLKAHVASDEALDLGNTSFTLLLGRRHFGHRWACLARDREELLRHLEDWLAQKASARVFSNTAKDQGRQKAFEQYGNHCIGQCREEADPAAFSEHLGAVADLYCQGYSLSFAALFEGGGFRRVPLPTYAYGRQRFWVDATDVPAKGVEVAEGPGREPRLHPLLHANTSTLREQRFTTHFDGSEFFLRDHLIQGYMILPGVAHLEMVRAAVQRALGWSDPAGGEAGRGLAIRFRNVLWLRPVAVGEGLSGVYHVGLEPDEGGLRYRIYSLPEGADEVAAEVEPVVHSQGVVVIEARDADEQRLDLRDLQGQCDRAELDAGPLYQAFRKIGITHGESLRSIREVRLGERRVLARLTLPEIVNETIDELPLHPSQLDSALQSILGLTVDLGKVEAADTEDLDLKPSIPFALKDMVMLAGCTREMWAWVRPCAEDSGDGDSRDIDLCDAEGRVCVQMRGFTPRVFDAEGGDAGTSETSTILLDLAWQDAPASGAEGPEYGRRIALVAGLDERVESLRREAARRGDHDLEVVVLPGCAHTAKPSSREFPSADKGAAGSRLARRADNSKSLGIEESDNSRGGSIPPSSQTEARLSEVPITKDNQLGSRPTDPPKQSPEKRSNLVEGDPGIADHFTDDAVKVMRCLQDALKQPTEGPTLVQILVPESRDDSLDPRHLWAGLVGMLRTARLEHGKLVAQVVLVDAAADAEALLDRLDENRAHGVDVLVRYRDDRRQVQAWREIEPPREVPLPWRDGGAYLITGGLGGLGVLFTDEIVARCEAPKLILTGRSALDDGRRTLLENWQRQGAEVVYLQVDVTRKADVDRLVEEARERFGGLNGVLHSAGILGDCYLAQKQEGQFRDVMAPKITGTVNLDHACRDLELDFFVTFSSMAAPMGNPGQTDYGTANAFMDLFAPYRNRQVAAGLRFGRTFSINWPLWADGGMTLDPATEEVMKRTIGMVGMRTANGLKAFNQMLAGERDNLMVLEGDMAVMRRVFLQQAPAPSEPAESAVPEPVGEGDHDLLETVRDIVVGVVSELVGMPAGEIDGDTEFPNFGFDSLMLTDFSNKLAKSYQLDIMPTVFFEHTTVNRLARYLMTEYRAAFTQAGTSVARPSAGGAAKVVETPPSRTAATSGSSAILFPDRTMRFGPVRAQSQAADASSRAGAVDLAEPIAIVGVSGRFPMAEDLATFWRNLHGGKHCISEVPPDRWDWKALWGDPATEPNKCNIKWGGFMDGVGEFDPLFFGISPKEAEWMDPQQRLLMSYVWLAIEDAGYSARSLSGSRLGILVGTSSSGYGSVLDPNALEVDTNTTTGMVPSVGPNRMSFFLNVHGPSEPIETACSSSLVAIHRAVQAIRNGDCDAAIAGGVNTLITPVAHIGFNKAGMLAFDGRCKTFSAQADGYVRGEGVGMIFLKKLSAAEADGDHIYAVVRGTAVNHGGRANSLTAPNPTAQAELLKTAYSQAGIDPRTVGYIEAHGTGTELGDPIEINGLKSAFRDLYREAGAEVAEKTHCGLGSVKTNIGHLELAAGIAGIIKVLLQMKHRTLVESLHCREVNPYIDLKGTPFYIVRERQAWAVIEDENGKALPRRAGVSSFGIGGANAHVILEEYAQPRPAAATPVGGDRPQMVVLSAKTRDRLVAAAAKLLRYLEDRDTDGAGDLDATGPVTPPVARLTELLAEVLAVDPSDIDPDQPLEGYGVDHLKQVQFVEKVQQAYLDQMDTHELMRFGSVAAMAAHLASELGRVAPPPAEPPEAVDLASLAYTLQVGREAMEERFAVIVASSGELREKLKTYVEAEGAPDGPGIRGAGIFLGQVRKNRQSVGWFSADEDLATIVETWMQKGKYSKLLDLWVQGLDVPWARLHTEGSPRRLSLPTYPFAKERYWLSAGDAGEEGAGPDLVAAALHPLVQRNVSDLAGQRFLSVFDGEEFFLRDHIMGGRKMLPGVAYLEMARAAAAHSTDESVVALRNVVWKRPLVVEDGEKPVVIDLYAESDRLHFGVASRDEASAGDASVVHCEGELVLGSSAEPRPERRDLASIRPRLTRTFGKAEFYAYLEGETRLGDSFQGIAGLHRDECEVLAELQLPDAAWAEADAFTLHPTIMDAAFQIATRLVMERHPFGMHLPFCVKEVRTWAPTPLAGFAHVRPTPGSDGGSGTVSYDIDLLDERGEVCVAFRGFLCRDVASANLVTMVPEWRPRDLVPTEDCGATVVLVDGAAPRSLVAALAADTRFARVASLPARTDRPTAAVVRAIFDTAFDVVRERFRIEGDEPQRVLVLAAAESDPLAFAPLVGLLKSAGHEYRKLRGKVVAIEDLAGIAAERVRALLAAECADAEDAVEVRYRRDGSREVRQLAELKFESELNLTIEPGGVYWITGGFGKLGLMLADYLTLVTRSTIVLSGRTALDDRKTAELVRLSARGSSVSYVQVDVSQPDEVLQAVARIRREQGRLTGVFHCAGLIRDALIANKTRAEIDGVFAAKVDAVLNLDEATRDEPLSFLALYSSLAAVFGNAGQTDYAAANAFLDAFAAHRNELVRAGRRSGHTASFNWSLWQGGGMRMSASAERAMSRSTGIRPLSMVSGMRALFGGLARDVPQLIVMEGEREKIRRTYLEPAAPKTKMLETAEVVAEARPPQGGRDDRDRLDRVKAELKTAIAAVLKVPVQRIQQDADLVDYGMDSIGMTDFAQKLNRDYDLDLSPGDLFEHTTLGRMAAFLARRFPARFGSGSAAPSIAPAATDPPLAAASQATPSTSEAAPAWKRIRRPVSTSRSITPAAVSERHQPGQDVAIVGMSGKFPEAEDVHAFWRNVKAGRNCIGQVPAERWDWRAFFGDPKKEPGKTRIKWGGFIDGVDEFDPLFFKISPAEAEIMDPQQRLLMTHVWSALEDAAIPPASLSDSPTGVFCATVGTSEYVGLGAMNPNNAMTMSAVAASLIPNRISFALDLSGPSEYCDTACSSSLVALHRAVLALQRGECEQAIVAAVNLLLSPAGFMGFEAMNYLSPEGRARSFQAGADGFVRSEGVGALVIKPLDRAVADGDPIYAVVKGTGVAHGGKGVSLTAANARGMRRAMAQAFDRARLDPRSIAYVEAHGIASPLADGVEIAALKGGYGAEASSQPEQAIYLSSLKPTIGHGELVSGLAALIKVVSALRDRCIPGIPEFGELGENCSLDGSPFRIAAENREWTRDTDDEGRIVPRRAAINSYGFGGVNAHVVLEEYGEEKSPTSATAAAGPFLLVFSARTEANLREMPARLLHWLTETEAGRTAALRDVAYTLQVGRQEMAWRLTFTARDRDDLLERLRRFETAPEAAEFLRGDGTRDHAALDFLDEDEELGEMIAKWVKKGKLDKVGGLWVRGFSVTWAWLYDRETVRPRRLHLPTYPFARQRYWAVATADEIAAASSSAGPVPVELHPLVQRNTSDFSTLRFSSTFTGEEFFLAEHRVGDRAYLPGVAYLEMVRAAVEQAKANAAADSDAVPRPIHIRDHAWAAPITVAGAPVTVHLILRAEPHAGPDHVRYEMLGEDRALHASGLVDLGSVPEPGVMDLAALQRRTALHRIDPERCYREFARLGIAYGPSFRCIEELQSGNGQVLARLVLPVGSADRLETFPLHPCLLDAALQAVFALDPRILLPESDQTGSSAVSTSAGFRALGFESVEMADACTPEMWAWVRPAENRSSRGDGRRRFHISLCDGHGKVRVRLEGFALGPIEPGRPDRAVAAPSDVMSAVDVGRALPSLTHAMRGHFPAIDGKVQATLKRAEGLYSYDMEELLFRLLCGNLRKMDLLPDPEARIAALKRRIGESFFYERWIRKSLADLVKAGYLRPEGRGYAVVDPERCDLETCWREWDAQRDEWLNGKHKRTIVPLVEATVRALPEVITGKTMSTDIMFPNGSMDLVAPLYRDNFVADLFNEVLVDSVVAYIEERLAVEPDARIRLIEIGAGSGGTTEGLLPRLEPFGAHIAEYCFTDISKAFLFYAEKRYRPKYDFLKTEMFDVGRCLTAQAIEPNRYDLAIATNVLHATKDIRETLRVSKAVLRQNGLLLLNELSDNFLFTHLTMGLLQGWWMHEDPELRIAGSPVLAPDSWDEVLKEEGYGPILFPAEAAHGLGQQVVVAASDGRVDPAQLGGTDRSETAPPAAPRQPPPSPRPTAGAGRVVHARTTAGAAVGQSREAGVAVAVPVSDAAMEARVREVIVANMEASLKVPRTEIDVEASFASFGLDSITGINLVDAVNDELGIELKTTSLFDYSSVAKLTEFIVSEFGARLRAPVESPATSPPRHEAAAPEVPPSPPPAVPDEAAPSLRHQVAALIVDHLATSLKVPLDQIDPAGPFADYGLDSITGVNLVDEINAALEIELKTISLFDHSTVERLTDFILTTFGDRVRSALAKKDLAPESPLSERATRMRATRMRATRMRATRIPVQTQTMPKAPSLPESRSDDRVVHPEPSGIEATGESPAVGTEAIAVIGMSGRFAKSDDLNALWAHLAAGDDLVEQVRRWDLAAHFGEAGAEPDFCRTGSYLEDIRRFDPHFFNISEGEATYMDPQQRLFLEESWKALEDAGYAGDGVSGCACGIYVGCTQGGYGALLREEPHPAAFPGNAGSIMPARLAYHLNLHGPAVAVDTACSSSLTAIHLACQGLWCRETDMALAGGVFVQASEGFHLSTSQAGMLSPHGHCRSFDDRADGFVPGEGAGVVVLKRLSDALADGDQVHGVIRASGLNQDGTTNGIMAPSANAQERLLRQVYDRFGIDAGSIQMVEAHGTGTRLGDAIEVDALTRAFWRDGDAVGRVALGSIKTNIGHTATAAGVAGVLKVLLSLRHRQIPPSLHFESGNGLIDFARSPFFVNTRLKDWDAPVSGAPRRATVSAFGFSGTNAHMVLEEAPRPVRRQVDFPAHLVVLSARTRDQLRAVVEHMLDYVLTHPHMNLGDAAFTLLVGRRHLRYRCAFVVADRAALTCSLQRWLDGDGGDAFVGEVVDRRTREADPDRGARLVDVIRKWRPGEDARDYRGMLSSLAELFVVGHLFDFEAMLADRGCMRMSLPTYPFDAGHYWVPEPPEPRSRGGRGGSVPTPDEKPPRPPVAASPSGTAVDAASMTEREPVAIAEAFLRHWVAAKSRVPIAEVSRATGFHDMGLQSIQLVRMVQDLGEALGVRLSPGLLFDYVNIAEFAAYLAEHYAARWTAWAEGERKGRVPLTGDGEPAPASSEDPAVSPNLPATSSPTRERAAPMRHPLSQGQMGLWALQRLAPEMTAYNCPFCFRLTGAFDVDKFREACAASVARFPLLTSVFGDADGEPFRVQLEPNRFGWDQVDLRDHDEAALFTRLKQWVREPFDVAAGPLLRFHLAREADDAWVVLMVVHHLVFDGTSSLVLFQNLWEAYGCLIEGGAPDAAGVVVDYDAFVAWERALLDGEEGRLLLDYWKDRLADDPPVVTLPPDRPRPARPSFRGRTHVARLDAALTRRVRAWAKEHRIQRSVFFLGVFQVLLHRYTGERDLLVGMPTSGRPGERFAEVVGYFINMIVVRGRLHGETSFRDFLTELRLAVVEGMDHAAYPFPALVRELGLGGERAVAPLFQVTYTFQNFIPDSVSSGSFSSRGLDMEMVDGLYQEGDHDFGLEVIDLGDEVTLHAQYDEALYRPETIERVMAHYLRLIVALLDDPDRPISRVAMLAPEERERLLHAWNPPRDPAIRERSCFELFAERAVAQADREALIFTGADAMTWSYAELHRRVGRLAAHLVRSGAARGTRVGVCLERSPEMVVALLAVFEAGCVFVPLDPQAPAAHLGQVCEDAQPGLVLVHGATRAKLETVVGAIAPCGLVDLDRDAWDRDPEGTEVAGRRAVDLQAPAYIIYTSGSTGRPKGVVVSHGALARHCQVIASDYGLGVEDRVLQFGALHVDIALEQILPGLMSGATIVVRDNALWSPSGFLQQVRAHRITVVDLPPRYLHELLLQWRRLPELETVALPRLVIVGGEALPAETVQLWLASPLASRVLLNAYGPTETTITSLVHRITPDTLPDTSLGGVPIGRPLPCETAFVLDDHGAPVPEGVVGELYIGGSGVAEGYLDRPGLTAERFVPNTFVREGEAGGQRLYRTGDMVRRLPGTDGLVDFLGRRDFQVKIRGFRLELGEIEARLCDHPAVDDAVVTLREQGGEPLLTAYLIVTGEGPSEADLRAYLEARLPSVMAPSAFVTLDRFPLNAAGKVDRGALPIPDAVHEPTATPRNTVEARLADLWREVLSTERIGVFDNFFEIGGHSLLAVRLVAAIQNAFGVALPLASVIRAPTIARQAPLVRSRVGEEAEGPLVRLAQGGTAPPLFLVHPVGGNVLCYMALAQHLSGERSCYGLQAPGLVGGDQPTDVAGMAAVYLEAMRSIQPEGPYYLGGWSLGGVIAYEMARQLAEAGEEAALLVLIDSYTPEMAARVAGQRRQRFDGEGIDPDILELIDFGSELLGSDAVTEETRALVVEADADRLFDHWLARAVDLGMIAVEDAAAQLRRWFGVYRTHVAAMNEYRPQPNRGEPMLLFLAREPFMGGADEVPAVANEPTGGWSRLAGGSLLIHKIAADHHGLMAEPHVAGLAELLRERLSQMESDVKE</sequence>
<dbReference type="InterPro" id="IPR006162">
    <property type="entry name" value="Ppantetheine_attach_site"/>
</dbReference>
<feature type="domain" description="Ketosynthase family 3 (KS3)" evidence="14">
    <location>
        <begin position="3749"/>
        <end position="4180"/>
    </location>
</feature>
<dbReference type="FunFam" id="3.40.47.10:FF:000019">
    <property type="entry name" value="Polyketide synthase type I"/>
    <property type="match status" value="3"/>
</dbReference>
<dbReference type="InterPro" id="IPR020845">
    <property type="entry name" value="AMP-binding_CS"/>
</dbReference>
<dbReference type="Pfam" id="PF21089">
    <property type="entry name" value="PKS_DH_N"/>
    <property type="match status" value="3"/>
</dbReference>
<dbReference type="SMART" id="SM00826">
    <property type="entry name" value="PKS_DH"/>
    <property type="match status" value="3"/>
</dbReference>
<dbReference type="Pfam" id="PF13193">
    <property type="entry name" value="AMP-binding_C"/>
    <property type="match status" value="1"/>
</dbReference>
<dbReference type="SMART" id="SM00825">
    <property type="entry name" value="PKS_KS"/>
    <property type="match status" value="4"/>
</dbReference>
<feature type="domain" description="PKS/mFAS DH" evidence="15">
    <location>
        <begin position="4374"/>
        <end position="4676"/>
    </location>
</feature>
<dbReference type="Gene3D" id="3.30.559.30">
    <property type="entry name" value="Nonribosomal peptide synthetase, condensation domain"/>
    <property type="match status" value="1"/>
</dbReference>
<accession>A0A8A4TM01</accession>
<feature type="domain" description="Carrier" evidence="13">
    <location>
        <begin position="5260"/>
        <end position="5337"/>
    </location>
</feature>
<dbReference type="CDD" id="cd05930">
    <property type="entry name" value="A_NRPS"/>
    <property type="match status" value="1"/>
</dbReference>
<dbReference type="Pfam" id="PF08242">
    <property type="entry name" value="Methyltransf_12"/>
    <property type="match status" value="2"/>
</dbReference>
<dbReference type="Proteomes" id="UP000663929">
    <property type="component" value="Chromosome"/>
</dbReference>
<dbReference type="Gene3D" id="1.10.1200.10">
    <property type="entry name" value="ACP-like"/>
    <property type="match status" value="8"/>
</dbReference>
<evidence type="ECO:0000256" key="12">
    <source>
        <dbReference type="SAM" id="MobiDB-lite"/>
    </source>
</evidence>
<evidence type="ECO:0000313" key="17">
    <source>
        <dbReference type="Proteomes" id="UP000663929"/>
    </source>
</evidence>
<feature type="region of interest" description="N-terminal hotdog fold" evidence="11">
    <location>
        <begin position="2875"/>
        <end position="2996"/>
    </location>
</feature>
<dbReference type="InterPro" id="IPR049552">
    <property type="entry name" value="PKS_DH_N"/>
</dbReference>
<dbReference type="Pfam" id="PF00668">
    <property type="entry name" value="Condensation"/>
    <property type="match status" value="1"/>
</dbReference>
<dbReference type="GO" id="GO:0071770">
    <property type="term" value="P:DIM/DIP cell wall layer assembly"/>
    <property type="evidence" value="ECO:0007669"/>
    <property type="project" value="TreeGrafter"/>
</dbReference>
<feature type="domain" description="PKS/mFAS DH" evidence="15">
    <location>
        <begin position="1140"/>
        <end position="1447"/>
    </location>
</feature>
<feature type="region of interest" description="Disordered" evidence="12">
    <location>
        <begin position="6146"/>
        <end position="6185"/>
    </location>
</feature>
<keyword evidence="9" id="KW-0511">Multifunctional enzyme</keyword>
<dbReference type="NCBIfam" id="TIGR01733">
    <property type="entry name" value="AA-adenyl-dom"/>
    <property type="match status" value="1"/>
</dbReference>
<dbReference type="InterPro" id="IPR010071">
    <property type="entry name" value="AA_adenyl_dom"/>
</dbReference>
<feature type="region of interest" description="Disordered" evidence="12">
    <location>
        <begin position="3693"/>
        <end position="3723"/>
    </location>
</feature>
<dbReference type="InterPro" id="IPR023213">
    <property type="entry name" value="CAT-like_dom_sf"/>
</dbReference>
<dbReference type="GO" id="GO:0031177">
    <property type="term" value="F:phosphopantetheine binding"/>
    <property type="evidence" value="ECO:0007669"/>
    <property type="project" value="InterPro"/>
</dbReference>
<keyword evidence="5" id="KW-0963">Cytoplasm</keyword>
<dbReference type="InterPro" id="IPR025110">
    <property type="entry name" value="AMP-bd_C"/>
</dbReference>
<evidence type="ECO:0000256" key="1">
    <source>
        <dbReference type="ARBA" id="ARBA00001957"/>
    </source>
</evidence>
<dbReference type="Pfam" id="PF00501">
    <property type="entry name" value="AMP-binding"/>
    <property type="match status" value="1"/>
</dbReference>
<dbReference type="PROSITE" id="PS52004">
    <property type="entry name" value="KS3_2"/>
    <property type="match status" value="4"/>
</dbReference>
<feature type="domain" description="Ketosynthase family 3 (KS3)" evidence="14">
    <location>
        <begin position="2142"/>
        <end position="2579"/>
    </location>
</feature>
<dbReference type="InterPro" id="IPR000873">
    <property type="entry name" value="AMP-dep_synth/lig_dom"/>
</dbReference>
<feature type="compositionally biased region" description="Low complexity" evidence="12">
    <location>
        <begin position="3693"/>
        <end position="3713"/>
    </location>
</feature>
<evidence type="ECO:0000256" key="3">
    <source>
        <dbReference type="ARBA" id="ARBA00004792"/>
    </source>
</evidence>
<dbReference type="PANTHER" id="PTHR43775">
    <property type="entry name" value="FATTY ACID SYNTHASE"/>
    <property type="match status" value="1"/>
</dbReference>
<feature type="domain" description="Carrier" evidence="13">
    <location>
        <begin position="398"/>
        <end position="475"/>
    </location>
</feature>
<dbReference type="InterPro" id="IPR009081">
    <property type="entry name" value="PP-bd_ACP"/>
</dbReference>
<evidence type="ECO:0000259" key="13">
    <source>
        <dbReference type="PROSITE" id="PS50075"/>
    </source>
</evidence>
<dbReference type="GO" id="GO:0009403">
    <property type="term" value="P:toxin biosynthetic process"/>
    <property type="evidence" value="ECO:0007669"/>
    <property type="project" value="UniProtKB-ARBA"/>
</dbReference>
<feature type="compositionally biased region" description="Polar residues" evidence="12">
    <location>
        <begin position="1553"/>
        <end position="1566"/>
    </location>
</feature>
<feature type="region of interest" description="C-terminal hotdog fold" evidence="11">
    <location>
        <begin position="1292"/>
        <end position="1447"/>
    </location>
</feature>
<dbReference type="InterPro" id="IPR042099">
    <property type="entry name" value="ANL_N_sf"/>
</dbReference>
<organism evidence="16 17">
    <name type="scientific">Sulfidibacter corallicola</name>
    <dbReference type="NCBI Taxonomy" id="2818388"/>
    <lineage>
        <taxon>Bacteria</taxon>
        <taxon>Pseudomonadati</taxon>
        <taxon>Acidobacteriota</taxon>
        <taxon>Holophagae</taxon>
        <taxon>Acanthopleuribacterales</taxon>
        <taxon>Acanthopleuribacteraceae</taxon>
        <taxon>Sulfidibacter</taxon>
    </lineage>
</organism>
<dbReference type="InterPro" id="IPR014031">
    <property type="entry name" value="Ketoacyl_synth_C"/>
</dbReference>
<feature type="region of interest" description="Disordered" evidence="12">
    <location>
        <begin position="6010"/>
        <end position="6049"/>
    </location>
</feature>
<keyword evidence="8" id="KW-0677">Repeat</keyword>
<dbReference type="CDD" id="cd02440">
    <property type="entry name" value="AdoMet_MTases"/>
    <property type="match status" value="2"/>
</dbReference>
<feature type="domain" description="Carrier" evidence="13">
    <location>
        <begin position="6054"/>
        <end position="6131"/>
    </location>
</feature>
<dbReference type="Pfam" id="PF00550">
    <property type="entry name" value="PP-binding"/>
    <property type="match status" value="8"/>
</dbReference>
<dbReference type="PROSITE" id="PS52019">
    <property type="entry name" value="PKS_MFAS_DH"/>
    <property type="match status" value="3"/>
</dbReference>
<evidence type="ECO:0000256" key="4">
    <source>
        <dbReference type="ARBA" id="ARBA00022450"/>
    </source>
</evidence>
<dbReference type="Gene3D" id="3.30.70.3290">
    <property type="match status" value="1"/>
</dbReference>
<feature type="active site" description="Proton donor; for dehydratase activity" evidence="11">
    <location>
        <position position="4577"/>
    </location>
</feature>
<feature type="region of interest" description="Disordered" evidence="12">
    <location>
        <begin position="5228"/>
        <end position="5257"/>
    </location>
</feature>
<comment type="function">
    <text evidence="10">Involved in production of the polyketide antibiotic thailandamide.</text>
</comment>
<dbReference type="Gene3D" id="3.30.300.30">
    <property type="match status" value="1"/>
</dbReference>
<evidence type="ECO:0000256" key="11">
    <source>
        <dbReference type="PROSITE-ProRule" id="PRU01363"/>
    </source>
</evidence>
<dbReference type="Pfam" id="PF08659">
    <property type="entry name" value="KR"/>
    <property type="match status" value="2"/>
</dbReference>
<dbReference type="SUPFAM" id="SSF53474">
    <property type="entry name" value="alpha/beta-Hydrolases"/>
    <property type="match status" value="1"/>
</dbReference>
<feature type="domain" description="Ketosynthase family 3 (KS3)" evidence="14">
    <location>
        <begin position="5419"/>
        <end position="5838"/>
    </location>
</feature>
<dbReference type="CDD" id="cd00833">
    <property type="entry name" value="PKS"/>
    <property type="match status" value="4"/>
</dbReference>
<dbReference type="FunFam" id="1.10.1200.10:FF:000005">
    <property type="entry name" value="Nonribosomal peptide synthetase 1"/>
    <property type="match status" value="1"/>
</dbReference>
<dbReference type="SMART" id="SM00823">
    <property type="entry name" value="PKS_PP"/>
    <property type="match status" value="8"/>
</dbReference>
<feature type="domain" description="Carrier" evidence="13">
    <location>
        <begin position="5142"/>
        <end position="5220"/>
    </location>
</feature>
<dbReference type="InterPro" id="IPR049900">
    <property type="entry name" value="PKS_mFAS_DH"/>
</dbReference>
<dbReference type="SMART" id="SM00822">
    <property type="entry name" value="PKS_KR"/>
    <property type="match status" value="2"/>
</dbReference>
<dbReference type="Gene3D" id="3.40.50.720">
    <property type="entry name" value="NAD(P)-binding Rossmann-like Domain"/>
    <property type="match status" value="2"/>
</dbReference>
<dbReference type="GO" id="GO:0004312">
    <property type="term" value="F:fatty acid synthase activity"/>
    <property type="evidence" value="ECO:0007669"/>
    <property type="project" value="TreeGrafter"/>
</dbReference>
<dbReference type="Gene3D" id="3.40.47.10">
    <property type="match status" value="4"/>
</dbReference>
<feature type="region of interest" description="C-terminal hotdog fold" evidence="11">
    <location>
        <begin position="4515"/>
        <end position="4676"/>
    </location>
</feature>
<proteinExistence type="predicted"/>
<gene>
    <name evidence="16" type="ORF">J3U87_32005</name>
</gene>
<dbReference type="SUPFAM" id="SSF52777">
    <property type="entry name" value="CoA-dependent acyltransferases"/>
    <property type="match status" value="2"/>
</dbReference>
<dbReference type="Pfam" id="PF16197">
    <property type="entry name" value="KAsynt_C_assoc"/>
    <property type="match status" value="1"/>
</dbReference>
<feature type="region of interest" description="Disordered" evidence="12">
    <location>
        <begin position="1515"/>
        <end position="1605"/>
    </location>
</feature>
<feature type="domain" description="Carrier" evidence="13">
    <location>
        <begin position="1995"/>
        <end position="2072"/>
    </location>
</feature>
<feature type="active site" description="Proton donor; for dehydratase activity" evidence="11">
    <location>
        <position position="1354"/>
    </location>
</feature>
<feature type="compositionally biased region" description="Pro residues" evidence="12">
    <location>
        <begin position="5095"/>
        <end position="5106"/>
    </location>
</feature>
<dbReference type="InterPro" id="IPR032821">
    <property type="entry name" value="PKS_assoc"/>
</dbReference>
<dbReference type="PROSITE" id="PS00012">
    <property type="entry name" value="PHOSPHOPANTETHEINE"/>
    <property type="match status" value="3"/>
</dbReference>
<dbReference type="InterPro" id="IPR014030">
    <property type="entry name" value="Ketoacyl_synth_N"/>
</dbReference>
<dbReference type="RefSeq" id="WP_237379863.1">
    <property type="nucleotide sequence ID" value="NZ_CP071793.1"/>
</dbReference>
<dbReference type="InterPro" id="IPR016039">
    <property type="entry name" value="Thiolase-like"/>
</dbReference>
<feature type="region of interest" description="N-terminal hotdog fold" evidence="11">
    <location>
        <begin position="1140"/>
        <end position="1277"/>
    </location>
</feature>
<feature type="region of interest" description="C-terminal hotdog fold" evidence="11">
    <location>
        <begin position="3012"/>
        <end position="3157"/>
    </location>
</feature>
<dbReference type="InterPro" id="IPR020802">
    <property type="entry name" value="TesA-like"/>
</dbReference>
<dbReference type="Gene3D" id="3.10.129.110">
    <property type="entry name" value="Polyketide synthase dehydratase"/>
    <property type="match status" value="3"/>
</dbReference>
<protein>
    <submittedName>
        <fullName evidence="16">Amino acid adenylation domain-containing protein</fullName>
    </submittedName>
</protein>
<dbReference type="PANTHER" id="PTHR43775:SF37">
    <property type="entry name" value="SI:DKEY-61P9.11"/>
    <property type="match status" value="1"/>
</dbReference>
<dbReference type="Pfam" id="PF22336">
    <property type="entry name" value="RhiE-like_linker"/>
    <property type="match status" value="3"/>
</dbReference>
<dbReference type="GO" id="GO:0004315">
    <property type="term" value="F:3-oxoacyl-[acyl-carrier-protein] synthase activity"/>
    <property type="evidence" value="ECO:0007669"/>
    <property type="project" value="InterPro"/>
</dbReference>
<dbReference type="SMART" id="SM00824">
    <property type="entry name" value="PKS_TE"/>
    <property type="match status" value="1"/>
</dbReference>
<reference evidence="16" key="1">
    <citation type="submission" date="2021-03" db="EMBL/GenBank/DDBJ databases">
        <title>Acanthopleuribacteraceae sp. M133.</title>
        <authorList>
            <person name="Wang G."/>
        </authorList>
    </citation>
    <scope>NUCLEOTIDE SEQUENCE</scope>
    <source>
        <strain evidence="16">M133</strain>
    </source>
</reference>
<dbReference type="SUPFAM" id="SSF53335">
    <property type="entry name" value="S-adenosyl-L-methionine-dependent methyltransferases"/>
    <property type="match status" value="2"/>
</dbReference>
<dbReference type="PROSITE" id="PS50075">
    <property type="entry name" value="CARRIER"/>
    <property type="match status" value="8"/>
</dbReference>
<evidence type="ECO:0000256" key="5">
    <source>
        <dbReference type="ARBA" id="ARBA00022490"/>
    </source>
</evidence>
<dbReference type="InterPro" id="IPR020806">
    <property type="entry name" value="PKS_PP-bd"/>
</dbReference>
<dbReference type="InterPro" id="IPR029063">
    <property type="entry name" value="SAM-dependent_MTases_sf"/>
</dbReference>
<dbReference type="SUPFAM" id="SSF51735">
    <property type="entry name" value="NAD(P)-binding Rossmann-fold domains"/>
    <property type="match status" value="3"/>
</dbReference>